<dbReference type="OrthoDB" id="8724542at2"/>
<organism evidence="1 2">
    <name type="scientific">Cognatishimia activa</name>
    <dbReference type="NCBI Taxonomy" id="1715691"/>
    <lineage>
        <taxon>Bacteria</taxon>
        <taxon>Pseudomonadati</taxon>
        <taxon>Pseudomonadota</taxon>
        <taxon>Alphaproteobacteria</taxon>
        <taxon>Rhodobacterales</taxon>
        <taxon>Paracoccaceae</taxon>
        <taxon>Cognatishimia</taxon>
    </lineage>
</organism>
<sequence length="95" mass="10257">MLIRSVFFFCAAALSVGCTPQAGQTGIDDRDKPYTCDEIVALDVVGMAAMDFDPALLPEKTRILKPGDVATMDLVPTRLNLLTDFNGIITRAYCG</sequence>
<protein>
    <submittedName>
        <fullName evidence="1">Peptidase inhibitor I78 family protein</fullName>
    </submittedName>
</protein>
<gene>
    <name evidence="1" type="ORF">TA5114_00825</name>
</gene>
<dbReference type="STRING" id="1715691.TA5113_02475"/>
<dbReference type="Gene3D" id="3.30.10.10">
    <property type="entry name" value="Trypsin Inhibitor V, subunit A"/>
    <property type="match status" value="1"/>
</dbReference>
<accession>A0A0P1IN62</accession>
<keyword evidence="2" id="KW-1185">Reference proteome</keyword>
<dbReference type="PROSITE" id="PS51257">
    <property type="entry name" value="PROKAR_LIPOPROTEIN"/>
    <property type="match status" value="1"/>
</dbReference>
<dbReference type="AlphaFoldDB" id="A0A0P1IN62"/>
<dbReference type="Proteomes" id="UP000051184">
    <property type="component" value="Unassembled WGS sequence"/>
</dbReference>
<evidence type="ECO:0000313" key="2">
    <source>
        <dbReference type="Proteomes" id="UP000051184"/>
    </source>
</evidence>
<dbReference type="InterPro" id="IPR021719">
    <property type="entry name" value="Prot_inh_I78"/>
</dbReference>
<reference evidence="2" key="1">
    <citation type="submission" date="2015-09" db="EMBL/GenBank/DDBJ databases">
        <authorList>
            <person name="Rodrigo-Torres Lidia"/>
            <person name="Arahal R.David."/>
        </authorList>
    </citation>
    <scope>NUCLEOTIDE SEQUENCE [LARGE SCALE GENOMIC DNA]</scope>
    <source>
        <strain evidence="2">CECT 5114</strain>
    </source>
</reference>
<dbReference type="RefSeq" id="WP_058314044.1">
    <property type="nucleotide sequence ID" value="NZ_CYTO01000024.1"/>
</dbReference>
<dbReference type="Pfam" id="PF11720">
    <property type="entry name" value="Inhibitor_I78"/>
    <property type="match status" value="1"/>
</dbReference>
<name>A0A0P1IN62_9RHOB</name>
<proteinExistence type="predicted"/>
<evidence type="ECO:0000313" key="1">
    <source>
        <dbReference type="EMBL" id="CUK25035.1"/>
    </source>
</evidence>
<dbReference type="EMBL" id="CYUE01000006">
    <property type="protein sequence ID" value="CUK25035.1"/>
    <property type="molecule type" value="Genomic_DNA"/>
</dbReference>